<keyword evidence="4 6" id="KW-0520">NAD</keyword>
<dbReference type="GO" id="GO:0016655">
    <property type="term" value="F:oxidoreductase activity, acting on NAD(P)H, quinone or similar compound as acceptor"/>
    <property type="evidence" value="ECO:0007669"/>
    <property type="project" value="InterPro"/>
</dbReference>
<gene>
    <name evidence="6" type="primary">azoR</name>
    <name evidence="8" type="ORF">C0Z19_12375</name>
</gene>
<keyword evidence="9" id="KW-1185">Reference proteome</keyword>
<evidence type="ECO:0000256" key="2">
    <source>
        <dbReference type="ARBA" id="ARBA00022643"/>
    </source>
</evidence>
<comment type="similarity">
    <text evidence="6">Belongs to the azoreductase type 1 family.</text>
</comment>
<evidence type="ECO:0000256" key="1">
    <source>
        <dbReference type="ARBA" id="ARBA00022630"/>
    </source>
</evidence>
<name>A0A2N7W5D8_9BURK</name>
<feature type="binding site" evidence="6">
    <location>
        <begin position="16"/>
        <end position="18"/>
    </location>
    <ligand>
        <name>FMN</name>
        <dbReference type="ChEBI" id="CHEBI:58210"/>
    </ligand>
</feature>
<keyword evidence="3 6" id="KW-0560">Oxidoreductase</keyword>
<comment type="caution">
    <text evidence="6">Lacks conserved residue(s) required for the propagation of feature annotation.</text>
</comment>
<dbReference type="GO" id="GO:0016652">
    <property type="term" value="F:oxidoreductase activity, acting on NAD(P)H as acceptor"/>
    <property type="evidence" value="ECO:0007669"/>
    <property type="project" value="UniProtKB-UniRule"/>
</dbReference>
<evidence type="ECO:0000256" key="4">
    <source>
        <dbReference type="ARBA" id="ARBA00023027"/>
    </source>
</evidence>
<dbReference type="AlphaFoldDB" id="A0A2N7W5D8"/>
<dbReference type="InterPro" id="IPR029039">
    <property type="entry name" value="Flavoprotein-like_sf"/>
</dbReference>
<evidence type="ECO:0000256" key="5">
    <source>
        <dbReference type="ARBA" id="ARBA00048542"/>
    </source>
</evidence>
<dbReference type="Proteomes" id="UP000235347">
    <property type="component" value="Unassembled WGS sequence"/>
</dbReference>
<dbReference type="InterPro" id="IPR003680">
    <property type="entry name" value="Flavodoxin_fold"/>
</dbReference>
<dbReference type="PANTHER" id="PTHR43741:SF4">
    <property type="entry name" value="FMN-DEPENDENT NADH:QUINONE OXIDOREDUCTASE"/>
    <property type="match status" value="1"/>
</dbReference>
<keyword evidence="2 6" id="KW-0288">FMN</keyword>
<proteinExistence type="inferred from homology"/>
<evidence type="ECO:0000256" key="6">
    <source>
        <dbReference type="HAMAP-Rule" id="MF_01216"/>
    </source>
</evidence>
<dbReference type="Gene3D" id="3.40.50.360">
    <property type="match status" value="1"/>
</dbReference>
<evidence type="ECO:0000259" key="7">
    <source>
        <dbReference type="Pfam" id="PF02525"/>
    </source>
</evidence>
<dbReference type="EMBL" id="PNYB01000009">
    <property type="protein sequence ID" value="PMS24613.1"/>
    <property type="molecule type" value="Genomic_DNA"/>
</dbReference>
<dbReference type="PANTHER" id="PTHR43741">
    <property type="entry name" value="FMN-DEPENDENT NADH-AZOREDUCTASE 1"/>
    <property type="match status" value="1"/>
</dbReference>
<dbReference type="InterPro" id="IPR050104">
    <property type="entry name" value="FMN-dep_NADH:Q_OxRdtase_AzoR1"/>
</dbReference>
<dbReference type="GO" id="GO:0010181">
    <property type="term" value="F:FMN binding"/>
    <property type="evidence" value="ECO:0007669"/>
    <property type="project" value="UniProtKB-UniRule"/>
</dbReference>
<evidence type="ECO:0000313" key="8">
    <source>
        <dbReference type="EMBL" id="PMS24613.1"/>
    </source>
</evidence>
<sequence length="211" mass="23544">MADLLHIEASPRKQRSASLETAHAFIDAFRLSRPRASIETLDVWSTRFPEFDGEALDAKHAGLSGTPLTERQQAAWDQIHALARPLHEAGILLLSVPLWNFSIPYKLKHFIDVVSQKDVLFSFDPDIGFGGLLKGKRAVVVYARGLDYGKHSSTPADSFDFQQPYVEAWLRFIGVEDIASIVVEKTLFGPQVDSDAREEARRQAAMLARAL</sequence>
<comment type="subunit">
    <text evidence="6">Homodimer.</text>
</comment>
<dbReference type="RefSeq" id="WP_102610128.1">
    <property type="nucleotide sequence ID" value="NZ_CADIKD010000003.1"/>
</dbReference>
<dbReference type="HAMAP" id="MF_01216">
    <property type="entry name" value="Azoreductase_type1"/>
    <property type="match status" value="1"/>
</dbReference>
<comment type="function">
    <text evidence="6">Also exhibits azoreductase activity. Catalyzes the reductive cleavage of the azo bond in aromatic azo compounds to the corresponding amines.</text>
</comment>
<dbReference type="EC" id="1.6.5.-" evidence="6"/>
<comment type="caution">
    <text evidence="8">The sequence shown here is derived from an EMBL/GenBank/DDBJ whole genome shotgun (WGS) entry which is preliminary data.</text>
</comment>
<organism evidence="8 9">
    <name type="scientific">Trinickia soli</name>
    <dbReference type="NCBI Taxonomy" id="380675"/>
    <lineage>
        <taxon>Bacteria</taxon>
        <taxon>Pseudomonadati</taxon>
        <taxon>Pseudomonadota</taxon>
        <taxon>Betaproteobacteria</taxon>
        <taxon>Burkholderiales</taxon>
        <taxon>Burkholderiaceae</taxon>
        <taxon>Trinickia</taxon>
    </lineage>
</organism>
<comment type="cofactor">
    <cofactor evidence="6">
        <name>FMN</name>
        <dbReference type="ChEBI" id="CHEBI:58210"/>
    </cofactor>
    <text evidence="6">Binds 1 FMN per subunit.</text>
</comment>
<dbReference type="InterPro" id="IPR023048">
    <property type="entry name" value="NADH:quinone_OxRdtase_FMN_depd"/>
</dbReference>
<dbReference type="Pfam" id="PF02525">
    <property type="entry name" value="Flavodoxin_2"/>
    <property type="match status" value="1"/>
</dbReference>
<evidence type="ECO:0000313" key="9">
    <source>
        <dbReference type="Proteomes" id="UP000235347"/>
    </source>
</evidence>
<protein>
    <recommendedName>
        <fullName evidence="6">FMN dependent NADH:quinone oxidoreductase</fullName>
        <ecNumber evidence="6">1.6.5.-</ecNumber>
    </recommendedName>
    <alternativeName>
        <fullName evidence="6">Azo-dye reductase</fullName>
    </alternativeName>
    <alternativeName>
        <fullName evidence="6">FMN-dependent NADH-azo compound oxidoreductase</fullName>
    </alternativeName>
    <alternativeName>
        <fullName evidence="6">FMN-dependent NADH-azoreductase</fullName>
        <ecNumber evidence="6">1.7.1.17</ecNumber>
    </alternativeName>
</protein>
<dbReference type="SUPFAM" id="SSF52218">
    <property type="entry name" value="Flavoproteins"/>
    <property type="match status" value="1"/>
</dbReference>
<reference evidence="8 9" key="1">
    <citation type="submission" date="2018-01" db="EMBL/GenBank/DDBJ databases">
        <title>Whole genome analyses suggest that Burkholderia sensu lato contains two further novel genera in the rhizoxinica-symbiotica group Mycetohabitans gen. nov., and Trinickia gen. nov.: implications for the evolution of diazotrophy and nodulation in the Burkholderiaceae.</title>
        <authorList>
            <person name="Estrada-de los Santos P."/>
            <person name="Palmer M."/>
            <person name="Chavez-Ramirez B."/>
            <person name="Beukes C."/>
            <person name="Steenkamp E.T."/>
            <person name="Hirsch A.M."/>
            <person name="Manyaka P."/>
            <person name="Maluk M."/>
            <person name="Lafos M."/>
            <person name="Crook M."/>
            <person name="Gross E."/>
            <person name="Simon M.F."/>
            <person name="Bueno dos Reis Junior F."/>
            <person name="Poole P.S."/>
            <person name="Venter S.N."/>
            <person name="James E.K."/>
        </authorList>
    </citation>
    <scope>NUCLEOTIDE SEQUENCE [LARGE SCALE GENOMIC DNA]</scope>
    <source>
        <strain evidence="8 9">GP25-8</strain>
    </source>
</reference>
<feature type="binding site" evidence="6">
    <location>
        <position position="10"/>
    </location>
    <ligand>
        <name>FMN</name>
        <dbReference type="ChEBI" id="CHEBI:58210"/>
    </ligand>
</feature>
<comment type="catalytic activity">
    <reaction evidence="5">
        <text>N,N-dimethyl-1,4-phenylenediamine + anthranilate + 2 NAD(+) = 2-(4-dimethylaminophenyl)diazenylbenzoate + 2 NADH + 2 H(+)</text>
        <dbReference type="Rhea" id="RHEA:55872"/>
        <dbReference type="ChEBI" id="CHEBI:15378"/>
        <dbReference type="ChEBI" id="CHEBI:15783"/>
        <dbReference type="ChEBI" id="CHEBI:16567"/>
        <dbReference type="ChEBI" id="CHEBI:57540"/>
        <dbReference type="ChEBI" id="CHEBI:57945"/>
        <dbReference type="ChEBI" id="CHEBI:71579"/>
        <dbReference type="EC" id="1.7.1.17"/>
    </reaction>
    <physiologicalReaction direction="right-to-left" evidence="5">
        <dbReference type="Rhea" id="RHEA:55874"/>
    </physiologicalReaction>
</comment>
<feature type="domain" description="Flavodoxin-like fold" evidence="7">
    <location>
        <begin position="4"/>
        <end position="204"/>
    </location>
</feature>
<keyword evidence="1 6" id="KW-0285">Flavoprotein</keyword>
<accession>A0A2N7W5D8</accession>
<dbReference type="GO" id="GO:0009055">
    <property type="term" value="F:electron transfer activity"/>
    <property type="evidence" value="ECO:0007669"/>
    <property type="project" value="UniProtKB-UniRule"/>
</dbReference>
<dbReference type="EC" id="1.7.1.17" evidence="6"/>
<comment type="catalytic activity">
    <reaction evidence="6">
        <text>2 a quinone + NADH + H(+) = 2 a 1,4-benzosemiquinone + NAD(+)</text>
        <dbReference type="Rhea" id="RHEA:65952"/>
        <dbReference type="ChEBI" id="CHEBI:15378"/>
        <dbReference type="ChEBI" id="CHEBI:57540"/>
        <dbReference type="ChEBI" id="CHEBI:57945"/>
        <dbReference type="ChEBI" id="CHEBI:132124"/>
        <dbReference type="ChEBI" id="CHEBI:134225"/>
    </reaction>
</comment>
<comment type="function">
    <text evidence="6">Quinone reductase that provides resistance to thiol-specific stress caused by electrophilic quinones.</text>
</comment>
<evidence type="ECO:0000256" key="3">
    <source>
        <dbReference type="ARBA" id="ARBA00023002"/>
    </source>
</evidence>